<evidence type="ECO:0000256" key="1">
    <source>
        <dbReference type="SAM" id="MobiDB-lite"/>
    </source>
</evidence>
<name>A0A9W9GGB8_9EURO</name>
<reference evidence="2" key="1">
    <citation type="submission" date="2022-11" db="EMBL/GenBank/DDBJ databases">
        <authorList>
            <person name="Petersen C."/>
        </authorList>
    </citation>
    <scope>NUCLEOTIDE SEQUENCE</scope>
    <source>
        <strain evidence="2">IBT 22155</strain>
    </source>
</reference>
<reference evidence="2" key="2">
    <citation type="journal article" date="2023" name="IMA Fungus">
        <title>Comparative genomic study of the Penicillium genus elucidates a diverse pangenome and 15 lateral gene transfer events.</title>
        <authorList>
            <person name="Petersen C."/>
            <person name="Sorensen T."/>
            <person name="Nielsen M.R."/>
            <person name="Sondergaard T.E."/>
            <person name="Sorensen J.L."/>
            <person name="Fitzpatrick D.A."/>
            <person name="Frisvad J.C."/>
            <person name="Nielsen K.L."/>
        </authorList>
    </citation>
    <scope>NUCLEOTIDE SEQUENCE</scope>
    <source>
        <strain evidence="2">IBT 22155</strain>
    </source>
</reference>
<gene>
    <name evidence="2" type="ORF">N7515_010380</name>
</gene>
<sequence length="462" mass="50104">MSGERLSNSKFLPGPDQKQVARLTSELAEHAGEVKTTIVGGCCDEEGVLRDGLSGGDPPANPPTNPQEAQTAPELIPEDDDVDMDPVEKAGVFSFRAGSRLVQNSTRPDLQLPGSWSEDAEDARVRKEKLARKAESKEKKLAGMAARQAEVDAAIANGVPPDESCSYCGGPHWRRACQATPEVKEAYRQGLKAAKKAARTAAKAAEAAATAKTTGVMPPPQKKRKDPVDPEAKPKKKARQAVINTVAEEFRSATLEPANPARSRTGSVSSTPSAATLTPGSKIHQTKRSKMAQEGGSFDGIPQRFTDGKWIVLKPTGFQPHEDLFLQVVKGVSEALLALPTPDMAGPKHVETRKKLTDAISSKEIAYKIATMVPKTFFVMDEMKIGNTTGPKKRITFAQPPGFQKIEIAFGDYKIRFWPEDLTAACHSCKGTHGPTCTLCQRVDGDDWDLEYYRLPDNLARF</sequence>
<organism evidence="2 3">
    <name type="scientific">Penicillium bovifimosum</name>
    <dbReference type="NCBI Taxonomy" id="126998"/>
    <lineage>
        <taxon>Eukaryota</taxon>
        <taxon>Fungi</taxon>
        <taxon>Dikarya</taxon>
        <taxon>Ascomycota</taxon>
        <taxon>Pezizomycotina</taxon>
        <taxon>Eurotiomycetes</taxon>
        <taxon>Eurotiomycetidae</taxon>
        <taxon>Eurotiales</taxon>
        <taxon>Aspergillaceae</taxon>
        <taxon>Penicillium</taxon>
    </lineage>
</organism>
<dbReference type="OrthoDB" id="4369120at2759"/>
<feature type="compositionally biased region" description="Acidic residues" evidence="1">
    <location>
        <begin position="76"/>
        <end position="85"/>
    </location>
</feature>
<feature type="compositionally biased region" description="Polar residues" evidence="1">
    <location>
        <begin position="262"/>
        <end position="279"/>
    </location>
</feature>
<dbReference type="RefSeq" id="XP_056516747.1">
    <property type="nucleotide sequence ID" value="XM_056671123.1"/>
</dbReference>
<feature type="region of interest" description="Disordered" evidence="1">
    <location>
        <begin position="104"/>
        <end position="123"/>
    </location>
</feature>
<evidence type="ECO:0000313" key="2">
    <source>
        <dbReference type="EMBL" id="KAJ5118157.1"/>
    </source>
</evidence>
<feature type="compositionally biased region" description="Low complexity" evidence="1">
    <location>
        <begin position="204"/>
        <end position="214"/>
    </location>
</feature>
<keyword evidence="3" id="KW-1185">Reference proteome</keyword>
<dbReference type="EMBL" id="JAPQKL010000009">
    <property type="protein sequence ID" value="KAJ5118157.1"/>
    <property type="molecule type" value="Genomic_DNA"/>
</dbReference>
<protein>
    <submittedName>
        <fullName evidence="2">Uncharacterized protein</fullName>
    </submittedName>
</protein>
<dbReference type="Proteomes" id="UP001149079">
    <property type="component" value="Unassembled WGS sequence"/>
</dbReference>
<accession>A0A9W9GGB8</accession>
<feature type="region of interest" description="Disordered" evidence="1">
    <location>
        <begin position="204"/>
        <end position="288"/>
    </location>
</feature>
<comment type="caution">
    <text evidence="2">The sequence shown here is derived from an EMBL/GenBank/DDBJ whole genome shotgun (WGS) entry which is preliminary data.</text>
</comment>
<evidence type="ECO:0000313" key="3">
    <source>
        <dbReference type="Proteomes" id="UP001149079"/>
    </source>
</evidence>
<proteinExistence type="predicted"/>
<dbReference type="GeneID" id="81410294"/>
<feature type="region of interest" description="Disordered" evidence="1">
    <location>
        <begin position="45"/>
        <end position="85"/>
    </location>
</feature>
<dbReference type="AlphaFoldDB" id="A0A9W9GGB8"/>